<protein>
    <submittedName>
        <fullName evidence="1">Uncharacterized protein</fullName>
    </submittedName>
</protein>
<dbReference type="EMBL" id="FNNP01000016">
    <property type="protein sequence ID" value="SDX91596.1"/>
    <property type="molecule type" value="Genomic_DNA"/>
</dbReference>
<gene>
    <name evidence="1" type="ORF">SAMN05444358_1168</name>
</gene>
<evidence type="ECO:0000313" key="1">
    <source>
        <dbReference type="EMBL" id="SDX91596.1"/>
    </source>
</evidence>
<name>A0A1H3FKR1_9RHOB</name>
<sequence length="566" mass="65236">MLTAISDRMRPEAEVMDLARLGSLHSSTLSFMRTLVRRIMKEEWTIERSRFDLDTDGYGTAIYRIETPNDIFSFVLFSNPLSNEERNDRVIATSWDLTMALCEGEVDKLWLEDLRRNVPKQEAGRVDARVFSLSRANRSSRLFNYVLEELSAGRQPDADRIAQVGYLYRTTAVYGSGKLGMADWNKVRSKFTDFNRPFAPEMFICYMLRQFSLDQVDHIAKAGAPKTAVTLDDRLKRFFGIGNSTGLGMAPYLVNHGELFSQWVEMRETALAQVLHKAAPTEWRINLFHELIQKAKQHFAESVTSDAEQIERNRVLIEELDEVDTRLSDLGDTLETWSVLSDHAHDVWSFETQELIHAICLEIHPELVNDLEDSFAVIPNTVVDSAMTTDELRQVIETRYDWALEIDFSDPSNSDAFWYRSEEKLEPRLGFAGADPGIEKQMPLPIGRRVRECYDLLVEDLAEQPNSDVVHFLLRRPAMKSIVRRIQTMSRHKYAEIRANLADRNVRPMDLLRCKLAFFGVGKFDPRSKLWVRNTMYQGAPLIDDIGQTYESWFLPLKPEMKEARA</sequence>
<dbReference type="OrthoDB" id="4891072at2"/>
<reference evidence="2" key="1">
    <citation type="submission" date="2016-10" db="EMBL/GenBank/DDBJ databases">
        <authorList>
            <person name="Varghese N."/>
            <person name="Submissions S."/>
        </authorList>
    </citation>
    <scope>NUCLEOTIDE SEQUENCE [LARGE SCALE GENOMIC DNA]</scope>
    <source>
        <strain evidence="2">DSM 27839</strain>
    </source>
</reference>
<organism evidence="1 2">
    <name type="scientific">Ruegeria halocynthiae</name>
    <dbReference type="NCBI Taxonomy" id="985054"/>
    <lineage>
        <taxon>Bacteria</taxon>
        <taxon>Pseudomonadati</taxon>
        <taxon>Pseudomonadota</taxon>
        <taxon>Alphaproteobacteria</taxon>
        <taxon>Rhodobacterales</taxon>
        <taxon>Roseobacteraceae</taxon>
        <taxon>Ruegeria</taxon>
    </lineage>
</organism>
<dbReference type="RefSeq" id="WP_074739427.1">
    <property type="nucleotide sequence ID" value="NZ_FNNP01000016.1"/>
</dbReference>
<dbReference type="Proteomes" id="UP000183400">
    <property type="component" value="Unassembled WGS sequence"/>
</dbReference>
<dbReference type="STRING" id="985054.SAMN05444358_1168"/>
<dbReference type="AlphaFoldDB" id="A0A1H3FKR1"/>
<proteinExistence type="predicted"/>
<accession>A0A1H3FKR1</accession>
<evidence type="ECO:0000313" key="2">
    <source>
        <dbReference type="Proteomes" id="UP000183400"/>
    </source>
</evidence>
<keyword evidence="2" id="KW-1185">Reference proteome</keyword>